<dbReference type="RefSeq" id="WP_177221233.1">
    <property type="nucleotide sequence ID" value="NZ_FOFR01000010.1"/>
</dbReference>
<evidence type="ECO:0000313" key="3">
    <source>
        <dbReference type="Proteomes" id="UP000199352"/>
    </source>
</evidence>
<proteinExistence type="predicted"/>
<evidence type="ECO:0000256" key="1">
    <source>
        <dbReference type="SAM" id="MobiDB-lite"/>
    </source>
</evidence>
<evidence type="ECO:0000313" key="2">
    <source>
        <dbReference type="EMBL" id="SER35060.1"/>
    </source>
</evidence>
<dbReference type="EMBL" id="FOFR01000010">
    <property type="protein sequence ID" value="SER35060.1"/>
    <property type="molecule type" value="Genomic_DNA"/>
</dbReference>
<sequence>MVVPRLSPGNPFNDIAEDDIAELHPAPVRALAQVKLFHLHVVYGGDEDLVRDCDRCDLRRSCSTGPEQTSTRGSATPPRGRPT</sequence>
<dbReference type="Proteomes" id="UP000199352">
    <property type="component" value="Unassembled WGS sequence"/>
</dbReference>
<protein>
    <submittedName>
        <fullName evidence="2">Uncharacterized protein</fullName>
    </submittedName>
</protein>
<dbReference type="AlphaFoldDB" id="A0A1H9NGH7"/>
<name>A0A1H9NGH7_9PSEU</name>
<accession>A0A1H9NGH7</accession>
<feature type="compositionally biased region" description="Polar residues" evidence="1">
    <location>
        <begin position="61"/>
        <end position="74"/>
    </location>
</feature>
<organism evidence="2 3">
    <name type="scientific">Lentzea xinjiangensis</name>
    <dbReference type="NCBI Taxonomy" id="402600"/>
    <lineage>
        <taxon>Bacteria</taxon>
        <taxon>Bacillati</taxon>
        <taxon>Actinomycetota</taxon>
        <taxon>Actinomycetes</taxon>
        <taxon>Pseudonocardiales</taxon>
        <taxon>Pseudonocardiaceae</taxon>
        <taxon>Lentzea</taxon>
    </lineage>
</organism>
<dbReference type="STRING" id="402600.SAMN05216188_110202"/>
<keyword evidence="3" id="KW-1185">Reference proteome</keyword>
<reference evidence="3" key="1">
    <citation type="submission" date="2016-10" db="EMBL/GenBank/DDBJ databases">
        <authorList>
            <person name="Varghese N."/>
            <person name="Submissions S."/>
        </authorList>
    </citation>
    <scope>NUCLEOTIDE SEQUENCE [LARGE SCALE GENOMIC DNA]</scope>
    <source>
        <strain evidence="3">CGMCC 4.3525</strain>
    </source>
</reference>
<gene>
    <name evidence="2" type="ORF">SAMN05216188_110202</name>
</gene>
<feature type="region of interest" description="Disordered" evidence="1">
    <location>
        <begin position="60"/>
        <end position="83"/>
    </location>
</feature>